<dbReference type="Proteomes" id="UP001055439">
    <property type="component" value="Chromosome 3"/>
</dbReference>
<accession>A0A9E7F9P2</accession>
<evidence type="ECO:0000313" key="2">
    <source>
        <dbReference type="Proteomes" id="UP001055439"/>
    </source>
</evidence>
<organism evidence="1 2">
    <name type="scientific">Musa troglodytarum</name>
    <name type="common">fe'i banana</name>
    <dbReference type="NCBI Taxonomy" id="320322"/>
    <lineage>
        <taxon>Eukaryota</taxon>
        <taxon>Viridiplantae</taxon>
        <taxon>Streptophyta</taxon>
        <taxon>Embryophyta</taxon>
        <taxon>Tracheophyta</taxon>
        <taxon>Spermatophyta</taxon>
        <taxon>Magnoliopsida</taxon>
        <taxon>Liliopsida</taxon>
        <taxon>Zingiberales</taxon>
        <taxon>Musaceae</taxon>
        <taxon>Musa</taxon>
    </lineage>
</organism>
<name>A0A9E7F9P2_9LILI</name>
<evidence type="ECO:0000313" key="1">
    <source>
        <dbReference type="EMBL" id="URD92314.1"/>
    </source>
</evidence>
<keyword evidence="2" id="KW-1185">Reference proteome</keyword>
<protein>
    <submittedName>
        <fullName evidence="1">Uncharacterized protein</fullName>
    </submittedName>
</protein>
<sequence length="304" mass="33387">MVFRRTLLHHSADSRQAPGLHDDLSEFRQASSVSSDLSRQAPRTSDELFGELPKTLRQAPYSFSANTLDEFSDFHRTLELPTIPFHNLRRKLFNRVSICFHRKLNEVRQRLVTASRVLETKHSLEQLCQSHPHQTTHGCSGVLKDAILCGIAVALLHPAAGFGGVEEDIDIILEANATKNAMQITCSMKTHAVVGIDVVEALIHERAPGDGIDAVGCCCCSVIDVARKFHGLTAFFFAGGARLLLLRRWPCLGHLQRLREGPWALDVAADVEVGDCTGASVLYGGKIVRLGCLFLSACGRQPTK</sequence>
<dbReference type="EMBL" id="CP097505">
    <property type="protein sequence ID" value="URD92314.1"/>
    <property type="molecule type" value="Genomic_DNA"/>
</dbReference>
<dbReference type="AlphaFoldDB" id="A0A9E7F9P2"/>
<reference evidence="1" key="1">
    <citation type="submission" date="2022-05" db="EMBL/GenBank/DDBJ databases">
        <title>The Musa troglodytarum L. genome provides insights into the mechanism of non-climacteric behaviour and enrichment of carotenoids.</title>
        <authorList>
            <person name="Wang J."/>
        </authorList>
    </citation>
    <scope>NUCLEOTIDE SEQUENCE</scope>
    <source>
        <tissue evidence="1">Leaf</tissue>
    </source>
</reference>
<proteinExistence type="predicted"/>
<gene>
    <name evidence="1" type="ORF">MUK42_32850</name>
</gene>